<comment type="caution">
    <text evidence="2">The sequence shown here is derived from an EMBL/GenBank/DDBJ whole genome shotgun (WGS) entry which is preliminary data.</text>
</comment>
<reference evidence="2" key="1">
    <citation type="submission" date="2021-06" db="EMBL/GenBank/DDBJ databases">
        <authorList>
            <person name="Kallberg Y."/>
            <person name="Tangrot J."/>
            <person name="Rosling A."/>
        </authorList>
    </citation>
    <scope>NUCLEOTIDE SEQUENCE</scope>
    <source>
        <strain evidence="2">UK204</strain>
    </source>
</reference>
<dbReference type="EMBL" id="CAJVPQ010001490">
    <property type="protein sequence ID" value="CAG8555691.1"/>
    <property type="molecule type" value="Genomic_DNA"/>
</dbReference>
<sequence length="234" mass="27219">MIPFENRFQYVYIGVEISQHILKRKLYNDFGGELDILVRNLEPGTRENKKVLALKRKLEVSDFTRSQKYGSVDENSEPTHRAWGRRASSRHRLTELELFRIVLLIPRLLSITTNNRTTSASSRIPENPVKSWEVENSTVPKSFDRLHPLKVSTIKLFLRAMEQINNQRLNPFDASKLEGWVEINVWDRLIDPAFDRLSIDLVRGEGMSMASSDRKNLERTLNNRKKIGRSLQTT</sequence>
<evidence type="ECO:0000256" key="1">
    <source>
        <dbReference type="SAM" id="MobiDB-lite"/>
    </source>
</evidence>
<feature type="region of interest" description="Disordered" evidence="1">
    <location>
        <begin position="213"/>
        <end position="234"/>
    </location>
</feature>
<gene>
    <name evidence="2" type="ORF">FCALED_LOCUS6344</name>
</gene>
<protein>
    <submittedName>
        <fullName evidence="2">17927_t:CDS:1</fullName>
    </submittedName>
</protein>
<organism evidence="2 3">
    <name type="scientific">Funneliformis caledonium</name>
    <dbReference type="NCBI Taxonomy" id="1117310"/>
    <lineage>
        <taxon>Eukaryota</taxon>
        <taxon>Fungi</taxon>
        <taxon>Fungi incertae sedis</taxon>
        <taxon>Mucoromycota</taxon>
        <taxon>Glomeromycotina</taxon>
        <taxon>Glomeromycetes</taxon>
        <taxon>Glomerales</taxon>
        <taxon>Glomeraceae</taxon>
        <taxon>Funneliformis</taxon>
    </lineage>
</organism>
<name>A0A9N9FT55_9GLOM</name>
<keyword evidence="3" id="KW-1185">Reference proteome</keyword>
<evidence type="ECO:0000313" key="2">
    <source>
        <dbReference type="EMBL" id="CAG8555691.1"/>
    </source>
</evidence>
<accession>A0A9N9FT55</accession>
<dbReference type="Proteomes" id="UP000789570">
    <property type="component" value="Unassembled WGS sequence"/>
</dbReference>
<proteinExistence type="predicted"/>
<dbReference type="OrthoDB" id="2437824at2759"/>
<dbReference type="AlphaFoldDB" id="A0A9N9FT55"/>
<evidence type="ECO:0000313" key="3">
    <source>
        <dbReference type="Proteomes" id="UP000789570"/>
    </source>
</evidence>